<dbReference type="Proteomes" id="UP001169458">
    <property type="component" value="Unassembled WGS sequence"/>
</dbReference>
<gene>
    <name evidence="2" type="ORF">QUW60_03310</name>
</gene>
<evidence type="ECO:0000313" key="2">
    <source>
        <dbReference type="EMBL" id="MDM8324264.1"/>
    </source>
</evidence>
<dbReference type="RefSeq" id="WP_289558421.1">
    <property type="nucleotide sequence ID" value="NZ_JAUDEN010000004.1"/>
</dbReference>
<organism evidence="2 3">
    <name type="scientific">Bacteroides gallinaceum</name>
    <dbReference type="NCBI Taxonomy" id="1462571"/>
    <lineage>
        <taxon>Bacteria</taxon>
        <taxon>Pseudomonadati</taxon>
        <taxon>Bacteroidota</taxon>
        <taxon>Bacteroidia</taxon>
        <taxon>Bacteroidales</taxon>
        <taxon>Bacteroidaceae</taxon>
        <taxon>Bacteroides</taxon>
    </lineage>
</organism>
<feature type="region of interest" description="Disordered" evidence="1">
    <location>
        <begin position="55"/>
        <end position="74"/>
    </location>
</feature>
<evidence type="ECO:0000256" key="1">
    <source>
        <dbReference type="SAM" id="MobiDB-lite"/>
    </source>
</evidence>
<protein>
    <submittedName>
        <fullName evidence="2">Uncharacterized protein</fullName>
    </submittedName>
</protein>
<keyword evidence="3" id="KW-1185">Reference proteome</keyword>
<proteinExistence type="predicted"/>
<sequence length="74" mass="8540">MDLNLQNALSQKKYIFAFNFKSRLNFVQVYFANCFQGCFSDFMRMIAGCLTSKSGETDRKQAQKGADKILNRKI</sequence>
<name>A0ABT7VD86_9BACE</name>
<evidence type="ECO:0000313" key="3">
    <source>
        <dbReference type="Proteomes" id="UP001169458"/>
    </source>
</evidence>
<comment type="caution">
    <text evidence="2">The sequence shown here is derived from an EMBL/GenBank/DDBJ whole genome shotgun (WGS) entry which is preliminary data.</text>
</comment>
<dbReference type="EMBL" id="JAUDEN010000004">
    <property type="protein sequence ID" value="MDM8324264.1"/>
    <property type="molecule type" value="Genomic_DNA"/>
</dbReference>
<reference evidence="3" key="2">
    <citation type="submission" date="2023-07" db="EMBL/GenBank/DDBJ databases">
        <title>Identification and characterization of horizontal gene transfer across gut microbiota members of farm animals based on homology search.</title>
        <authorList>
            <person name="Schwarzerova J."/>
            <person name="Nykrynova M."/>
            <person name="Jureckova K."/>
            <person name="Cejkova D."/>
            <person name="Rychlik I."/>
        </authorList>
    </citation>
    <scope>NUCLEOTIDE SEQUENCE [LARGE SCALE GENOMIC DNA]</scope>
    <source>
        <strain evidence="3">109_WCHN</strain>
    </source>
</reference>
<accession>A0ABT7VD86</accession>
<reference evidence="2 3" key="1">
    <citation type="submission" date="2023-06" db="EMBL/GenBank/DDBJ databases">
        <authorList>
            <person name="Zeman M."/>
            <person name="Kubasova T."/>
            <person name="Jahodarova E."/>
            <person name="Nykrynova M."/>
            <person name="Rychlik I."/>
        </authorList>
    </citation>
    <scope>NUCLEOTIDE SEQUENCE [LARGE SCALE GENOMIC DNA]</scope>
    <source>
        <strain evidence="2 3">109_WCHN</strain>
    </source>
</reference>